<dbReference type="Gene3D" id="3.80.10.10">
    <property type="entry name" value="Ribonuclease Inhibitor"/>
    <property type="match status" value="1"/>
</dbReference>
<evidence type="ECO:0000313" key="3">
    <source>
        <dbReference type="Proteomes" id="UP000297245"/>
    </source>
</evidence>
<proteinExistence type="predicted"/>
<reference evidence="2 3" key="1">
    <citation type="journal article" date="2019" name="Nat. Ecol. Evol.">
        <title>Megaphylogeny resolves global patterns of mushroom evolution.</title>
        <authorList>
            <person name="Varga T."/>
            <person name="Krizsan K."/>
            <person name="Foldi C."/>
            <person name="Dima B."/>
            <person name="Sanchez-Garcia M."/>
            <person name="Sanchez-Ramirez S."/>
            <person name="Szollosi G.J."/>
            <person name="Szarkandi J.G."/>
            <person name="Papp V."/>
            <person name="Albert L."/>
            <person name="Andreopoulos W."/>
            <person name="Angelini C."/>
            <person name="Antonin V."/>
            <person name="Barry K.W."/>
            <person name="Bougher N.L."/>
            <person name="Buchanan P."/>
            <person name="Buyck B."/>
            <person name="Bense V."/>
            <person name="Catcheside P."/>
            <person name="Chovatia M."/>
            <person name="Cooper J."/>
            <person name="Damon W."/>
            <person name="Desjardin D."/>
            <person name="Finy P."/>
            <person name="Geml J."/>
            <person name="Haridas S."/>
            <person name="Hughes K."/>
            <person name="Justo A."/>
            <person name="Karasinski D."/>
            <person name="Kautmanova I."/>
            <person name="Kiss B."/>
            <person name="Kocsube S."/>
            <person name="Kotiranta H."/>
            <person name="LaButti K.M."/>
            <person name="Lechner B.E."/>
            <person name="Liimatainen K."/>
            <person name="Lipzen A."/>
            <person name="Lukacs Z."/>
            <person name="Mihaltcheva S."/>
            <person name="Morgado L.N."/>
            <person name="Niskanen T."/>
            <person name="Noordeloos M.E."/>
            <person name="Ohm R.A."/>
            <person name="Ortiz-Santana B."/>
            <person name="Ovrebo C."/>
            <person name="Racz N."/>
            <person name="Riley R."/>
            <person name="Savchenko A."/>
            <person name="Shiryaev A."/>
            <person name="Soop K."/>
            <person name="Spirin V."/>
            <person name="Szebenyi C."/>
            <person name="Tomsovsky M."/>
            <person name="Tulloss R.E."/>
            <person name="Uehling J."/>
            <person name="Grigoriev I.V."/>
            <person name="Vagvolgyi C."/>
            <person name="Papp T."/>
            <person name="Martin F.M."/>
            <person name="Miettinen O."/>
            <person name="Hibbett D.S."/>
            <person name="Nagy L.G."/>
        </authorList>
    </citation>
    <scope>NUCLEOTIDE SEQUENCE [LARGE SCALE GENOMIC DNA]</scope>
    <source>
        <strain evidence="2 3">CBS 962.96</strain>
    </source>
</reference>
<organism evidence="2 3">
    <name type="scientific">Dendrothele bispora (strain CBS 962.96)</name>
    <dbReference type="NCBI Taxonomy" id="1314807"/>
    <lineage>
        <taxon>Eukaryota</taxon>
        <taxon>Fungi</taxon>
        <taxon>Dikarya</taxon>
        <taxon>Basidiomycota</taxon>
        <taxon>Agaricomycotina</taxon>
        <taxon>Agaricomycetes</taxon>
        <taxon>Agaricomycetidae</taxon>
        <taxon>Agaricales</taxon>
        <taxon>Agaricales incertae sedis</taxon>
        <taxon>Dendrothele</taxon>
    </lineage>
</organism>
<dbReference type="EMBL" id="ML179222">
    <property type="protein sequence ID" value="THU94520.1"/>
    <property type="molecule type" value="Genomic_DNA"/>
</dbReference>
<sequence length="448" mass="50422">MSFSSSTVLCDRCHATLVVDGPSLPPVAQERLRNHDIPSDMETSRITALINQTEPDIARYELEIARLEDTLATLKAQRDKLKRYQSEYKTLLSPIRRLPVDVLLEIFSNVCSGPAGSLSMPRTRERPRDHCVITATTLVLSQTCSFWRGVVENSPRLWSTLAVNLAIITDVEGDRIEALVQLYLTRSASSPLTLDIFAYDYFDNLIEALSVNAWTTLELLMDQSCRWRDVSFELDCNIYNGMAERDVGINAFRKCMHLQSFKLLHQHRGHFNGTNDLFTSPFLQHAPALHSVTLQPYDPDIALPFGQLRSVVLHRGSYLLDIFSLLDKCTQLESFEISTYWVDDLASALSQPREIVLGSLKSLKLTYSRANHVSAFFSALKLPSLAILDLRTFGDGDYGQSLKDMILRSSCQLQEMVLDGAACRILQVTERLEYAAQHPFGNPAVEVS</sequence>
<dbReference type="InterPro" id="IPR032675">
    <property type="entry name" value="LRR_dom_sf"/>
</dbReference>
<keyword evidence="3" id="KW-1185">Reference proteome</keyword>
<feature type="coiled-coil region" evidence="1">
    <location>
        <begin position="57"/>
        <end position="87"/>
    </location>
</feature>
<accession>A0A4S8LY86</accession>
<dbReference type="Proteomes" id="UP000297245">
    <property type="component" value="Unassembled WGS sequence"/>
</dbReference>
<protein>
    <submittedName>
        <fullName evidence="2">Uncharacterized protein</fullName>
    </submittedName>
</protein>
<evidence type="ECO:0000256" key="1">
    <source>
        <dbReference type="SAM" id="Coils"/>
    </source>
</evidence>
<gene>
    <name evidence="2" type="ORF">K435DRAFT_157300</name>
</gene>
<keyword evidence="1" id="KW-0175">Coiled coil</keyword>
<dbReference type="AlphaFoldDB" id="A0A4S8LY86"/>
<dbReference type="SUPFAM" id="SSF52047">
    <property type="entry name" value="RNI-like"/>
    <property type="match status" value="1"/>
</dbReference>
<dbReference type="OrthoDB" id="3221235at2759"/>
<evidence type="ECO:0000313" key="2">
    <source>
        <dbReference type="EMBL" id="THU94520.1"/>
    </source>
</evidence>
<name>A0A4S8LY86_DENBC</name>